<feature type="region of interest" description="Disordered" evidence="1">
    <location>
        <begin position="58"/>
        <end position="89"/>
    </location>
</feature>
<dbReference type="Pfam" id="PF05627">
    <property type="entry name" value="AvrRpt-cleavage"/>
    <property type="match status" value="1"/>
</dbReference>
<organism evidence="3 4">
    <name type="scientific">Cajanus cajan</name>
    <name type="common">Pigeon pea</name>
    <name type="synonym">Cajanus indicus</name>
    <dbReference type="NCBI Taxonomy" id="3821"/>
    <lineage>
        <taxon>Eukaryota</taxon>
        <taxon>Viridiplantae</taxon>
        <taxon>Streptophyta</taxon>
        <taxon>Embryophyta</taxon>
        <taxon>Tracheophyta</taxon>
        <taxon>Spermatophyta</taxon>
        <taxon>Magnoliopsida</taxon>
        <taxon>eudicotyledons</taxon>
        <taxon>Gunneridae</taxon>
        <taxon>Pentapetalae</taxon>
        <taxon>rosids</taxon>
        <taxon>fabids</taxon>
        <taxon>Fabales</taxon>
        <taxon>Fabaceae</taxon>
        <taxon>Papilionoideae</taxon>
        <taxon>50 kb inversion clade</taxon>
        <taxon>NPAAA clade</taxon>
        <taxon>indigoferoid/millettioid clade</taxon>
        <taxon>Phaseoleae</taxon>
        <taxon>Cajanus</taxon>
    </lineage>
</organism>
<evidence type="ECO:0000256" key="1">
    <source>
        <dbReference type="SAM" id="MobiDB-lite"/>
    </source>
</evidence>
<gene>
    <name evidence="3" type="ORF">KK1_017598</name>
</gene>
<dbReference type="PANTHER" id="PTHR33882">
    <property type="entry name" value="PATHOGENIC TYPE III EFFECTOR AVIRULENCE FACTOR AVR AVRRPT-CLEAVAGE: CLEAVAGE SITE PROTEIN"/>
    <property type="match status" value="1"/>
</dbReference>
<evidence type="ECO:0000313" key="3">
    <source>
        <dbReference type="EMBL" id="KYP63034.1"/>
    </source>
</evidence>
<dbReference type="AlphaFoldDB" id="A0A151T7P8"/>
<dbReference type="PANTHER" id="PTHR33882:SF11">
    <property type="entry name" value="RPM1-INTERACTING PROTEIN 4 (RIN4) FAMILY PROTEIN"/>
    <property type="match status" value="1"/>
</dbReference>
<reference evidence="3 4" key="1">
    <citation type="journal article" date="2012" name="Nat. Biotechnol.">
        <title>Draft genome sequence of pigeonpea (Cajanus cajan), an orphan legume crop of resource-poor farmers.</title>
        <authorList>
            <person name="Varshney R.K."/>
            <person name="Chen W."/>
            <person name="Li Y."/>
            <person name="Bharti A.K."/>
            <person name="Saxena R.K."/>
            <person name="Schlueter J.A."/>
            <person name="Donoghue M.T."/>
            <person name="Azam S."/>
            <person name="Fan G."/>
            <person name="Whaley A.M."/>
            <person name="Farmer A.D."/>
            <person name="Sheridan J."/>
            <person name="Iwata A."/>
            <person name="Tuteja R."/>
            <person name="Penmetsa R.V."/>
            <person name="Wu W."/>
            <person name="Upadhyaya H.D."/>
            <person name="Yang S.P."/>
            <person name="Shah T."/>
            <person name="Saxena K.B."/>
            <person name="Michael T."/>
            <person name="McCombie W.R."/>
            <person name="Yang B."/>
            <person name="Zhang G."/>
            <person name="Yang H."/>
            <person name="Wang J."/>
            <person name="Spillane C."/>
            <person name="Cook D.R."/>
            <person name="May G.D."/>
            <person name="Xu X."/>
            <person name="Jackson S.A."/>
        </authorList>
    </citation>
    <scope>NUCLEOTIDE SEQUENCE [LARGE SCALE GENOMIC DNA]</scope>
    <source>
        <strain evidence="4">cv. Asha</strain>
    </source>
</reference>
<dbReference type="OMA" id="HANIGNE"/>
<dbReference type="Gramene" id="C.cajan_17090.t">
    <property type="protein sequence ID" value="C.cajan_17090.t"/>
    <property type="gene ID" value="C.cajan_17090"/>
</dbReference>
<keyword evidence="4" id="KW-1185">Reference proteome</keyword>
<accession>A0A151T7P8</accession>
<evidence type="ECO:0000259" key="2">
    <source>
        <dbReference type="Pfam" id="PF05627"/>
    </source>
</evidence>
<protein>
    <recommendedName>
        <fullName evidence="2">RIN4 pathogenic type III effector avirulence factor Avr cleavage site domain-containing protein</fullName>
    </recommendedName>
</protein>
<proteinExistence type="predicted"/>
<dbReference type="InterPro" id="IPR008700">
    <property type="entry name" value="TypeIII_avirulence_cleave"/>
</dbReference>
<evidence type="ECO:0000313" key="4">
    <source>
        <dbReference type="Proteomes" id="UP000075243"/>
    </source>
</evidence>
<name>A0A151T7P8_CAJCA</name>
<feature type="compositionally biased region" description="Basic residues" evidence="1">
    <location>
        <begin position="68"/>
        <end position="82"/>
    </location>
</feature>
<sequence length="104" mass="11919">MFVQNIHGRMSVPQFGGWDQNAPGATDYSVVFTQARANKKHQKTSMTEIKTKIHEIEGDSVNSNNSQSHHHHHHHHHHHVRSHAPEDSMGKKRIMAYINCCIKP</sequence>
<feature type="domain" description="RIN4 pathogenic type III effector avirulence factor Avr cleavage site" evidence="2">
    <location>
        <begin position="8"/>
        <end position="40"/>
    </location>
</feature>
<dbReference type="EMBL" id="CM003610">
    <property type="protein sequence ID" value="KYP63034.1"/>
    <property type="molecule type" value="Genomic_DNA"/>
</dbReference>
<dbReference type="Proteomes" id="UP000075243">
    <property type="component" value="Chromosome 8"/>
</dbReference>